<dbReference type="Proteomes" id="UP001172681">
    <property type="component" value="Unassembled WGS sequence"/>
</dbReference>
<keyword evidence="3" id="KW-1185">Reference proteome</keyword>
<comment type="caution">
    <text evidence="2">The sequence shown here is derived from an EMBL/GenBank/DDBJ whole genome shotgun (WGS) entry which is preliminary data.</text>
</comment>
<accession>A0AA38XM69</accession>
<evidence type="ECO:0000256" key="1">
    <source>
        <dbReference type="SAM" id="MobiDB-lite"/>
    </source>
</evidence>
<feature type="region of interest" description="Disordered" evidence="1">
    <location>
        <begin position="149"/>
        <end position="238"/>
    </location>
</feature>
<dbReference type="AlphaFoldDB" id="A0AA38XM69"/>
<sequence length="463" mass="50416">MSGVEIGIAVVGAIAALITAYKDAGGIVGNIKARRKAKGALPPSFALEESLKEGQEEIERITAKGIQRFGTDFEQGDDIAYGALQALTIEVQATFLHHLVIAGKNDDFTDFESCIDSAIEARLKAVTILNELYLRQQKRSSLVNEPNLQIPGRMAGKEDDKNCGVMKEIKGSKKRSDTVGTFGTESKMPPTPAASRKSSWNLFKKRQRTSSTESWREDPSTVLNSAESSAAGASPVLSASPASITLRTSRTSTILTPPISPASTFTPYEALAGAGFCKGAYHVQQGVYETSVQVSMRNMEWSCHCRKCSFATPADKDERGRPRFDDNVYTASMVRFRPLLLFKSHLASKEKKARSYKCLICILGGDSSAIFQGEDRLLEHISHHQNAFVGGVELAGPIRLEPTGVREGSERTFDICFPNMSTLSLPASAIELDDTGIVEADDGMNYGGEDEVFKNQWVNEGLR</sequence>
<protein>
    <submittedName>
        <fullName evidence="2">Uncharacterized protein</fullName>
    </submittedName>
</protein>
<dbReference type="EMBL" id="JAPDRN010000175">
    <property type="protein sequence ID" value="KAJ9616012.1"/>
    <property type="molecule type" value="Genomic_DNA"/>
</dbReference>
<gene>
    <name evidence="2" type="ORF">H2204_014181</name>
</gene>
<reference evidence="2" key="1">
    <citation type="submission" date="2022-10" db="EMBL/GenBank/DDBJ databases">
        <title>Culturing micro-colonial fungi from biological soil crusts in the Mojave desert and describing Neophaeococcomyces mojavensis, and introducing the new genera and species Taxawa tesnikishii.</title>
        <authorList>
            <person name="Kurbessoian T."/>
            <person name="Stajich J.E."/>
        </authorList>
    </citation>
    <scope>NUCLEOTIDE SEQUENCE</scope>
    <source>
        <strain evidence="2">TK_35</strain>
    </source>
</reference>
<name>A0AA38XM69_9EURO</name>
<evidence type="ECO:0000313" key="3">
    <source>
        <dbReference type="Proteomes" id="UP001172681"/>
    </source>
</evidence>
<evidence type="ECO:0000313" key="2">
    <source>
        <dbReference type="EMBL" id="KAJ9616012.1"/>
    </source>
</evidence>
<proteinExistence type="predicted"/>
<feature type="compositionally biased region" description="Basic and acidic residues" evidence="1">
    <location>
        <begin position="155"/>
        <end position="177"/>
    </location>
</feature>
<organism evidence="2 3">
    <name type="scientific">Knufia peltigerae</name>
    <dbReference type="NCBI Taxonomy" id="1002370"/>
    <lineage>
        <taxon>Eukaryota</taxon>
        <taxon>Fungi</taxon>
        <taxon>Dikarya</taxon>
        <taxon>Ascomycota</taxon>
        <taxon>Pezizomycotina</taxon>
        <taxon>Eurotiomycetes</taxon>
        <taxon>Chaetothyriomycetidae</taxon>
        <taxon>Chaetothyriales</taxon>
        <taxon>Trichomeriaceae</taxon>
        <taxon>Knufia</taxon>
    </lineage>
</organism>